<name>A0A183J2Z0_9BILA</name>
<dbReference type="CDD" id="cd05380">
    <property type="entry name" value="CAP_euk"/>
    <property type="match status" value="1"/>
</dbReference>
<reference evidence="4" key="1">
    <citation type="submission" date="2016-06" db="UniProtKB">
        <authorList>
            <consortium name="WormBaseParasite"/>
        </authorList>
    </citation>
    <scope>IDENTIFICATION</scope>
</reference>
<feature type="domain" description="SCP" evidence="1">
    <location>
        <begin position="84"/>
        <end position="180"/>
    </location>
</feature>
<dbReference type="EMBL" id="UZAM01013804">
    <property type="protein sequence ID" value="VDP30110.1"/>
    <property type="molecule type" value="Genomic_DNA"/>
</dbReference>
<evidence type="ECO:0000313" key="4">
    <source>
        <dbReference type="WBParaSite" id="SBAD_0001060201-mRNA-1"/>
    </source>
</evidence>
<dbReference type="Proteomes" id="UP000270296">
    <property type="component" value="Unassembled WGS sequence"/>
</dbReference>
<reference evidence="2 3" key="2">
    <citation type="submission" date="2018-11" db="EMBL/GenBank/DDBJ databases">
        <authorList>
            <consortium name="Pathogen Informatics"/>
        </authorList>
    </citation>
    <scope>NUCLEOTIDE SEQUENCE [LARGE SCALE GENOMIC DNA]</scope>
</reference>
<evidence type="ECO:0000259" key="1">
    <source>
        <dbReference type="SMART" id="SM00198"/>
    </source>
</evidence>
<dbReference type="InterPro" id="IPR001283">
    <property type="entry name" value="CRISP-related"/>
</dbReference>
<keyword evidence="3" id="KW-1185">Reference proteome</keyword>
<proteinExistence type="predicted"/>
<evidence type="ECO:0000313" key="2">
    <source>
        <dbReference type="EMBL" id="VDP30110.1"/>
    </source>
</evidence>
<dbReference type="AlphaFoldDB" id="A0A183J2Z0"/>
<protein>
    <submittedName>
        <fullName evidence="4">SCP domain-containing protein</fullName>
    </submittedName>
</protein>
<sequence length="181" mass="20913">MQLLARLDPISVTLFISCFVKWSSCMAWLSTRSWSRRDSITFEPLQGLPHNAGRTLLGRLKRSYNLSSATSSKYWYQSLPVDDKAARMLVDEHNKYRRMIRASNMMLMTWSRYSASNAQKHADRCLFQHSSDRYNSGENIWAAPFANFSGAVNLWFNEIFDRHCGCTNAYKACCGHYTQVL</sequence>
<dbReference type="WBParaSite" id="SBAD_0001060201-mRNA-1">
    <property type="protein sequence ID" value="SBAD_0001060201-mRNA-1"/>
    <property type="gene ID" value="SBAD_0001060201"/>
</dbReference>
<dbReference type="InterPro" id="IPR035940">
    <property type="entry name" value="CAP_sf"/>
</dbReference>
<dbReference type="Gene3D" id="3.40.33.10">
    <property type="entry name" value="CAP"/>
    <property type="match status" value="1"/>
</dbReference>
<dbReference type="SUPFAM" id="SSF55797">
    <property type="entry name" value="PR-1-like"/>
    <property type="match status" value="1"/>
</dbReference>
<dbReference type="InterPro" id="IPR014044">
    <property type="entry name" value="CAP_dom"/>
</dbReference>
<organism evidence="4">
    <name type="scientific">Soboliphyme baturini</name>
    <dbReference type="NCBI Taxonomy" id="241478"/>
    <lineage>
        <taxon>Eukaryota</taxon>
        <taxon>Metazoa</taxon>
        <taxon>Ecdysozoa</taxon>
        <taxon>Nematoda</taxon>
        <taxon>Enoplea</taxon>
        <taxon>Dorylaimia</taxon>
        <taxon>Dioctophymatida</taxon>
        <taxon>Dioctophymatoidea</taxon>
        <taxon>Soboliphymatidae</taxon>
        <taxon>Soboliphyme</taxon>
    </lineage>
</organism>
<dbReference type="Pfam" id="PF00188">
    <property type="entry name" value="CAP"/>
    <property type="match status" value="1"/>
</dbReference>
<dbReference type="SMART" id="SM00198">
    <property type="entry name" value="SCP"/>
    <property type="match status" value="1"/>
</dbReference>
<evidence type="ECO:0000313" key="3">
    <source>
        <dbReference type="Proteomes" id="UP000270296"/>
    </source>
</evidence>
<gene>
    <name evidence="2" type="ORF">SBAD_LOCUS10238</name>
</gene>
<accession>A0A183J2Z0</accession>
<dbReference type="OrthoDB" id="5844939at2759"/>
<dbReference type="PANTHER" id="PTHR10334">
    <property type="entry name" value="CYSTEINE-RICH SECRETORY PROTEIN-RELATED"/>
    <property type="match status" value="1"/>
</dbReference>